<dbReference type="AlphaFoldDB" id="A0A2S6BW85"/>
<gene>
    <name evidence="2" type="ORF">CBER1_08201</name>
</gene>
<evidence type="ECO:0000313" key="3">
    <source>
        <dbReference type="Proteomes" id="UP000237631"/>
    </source>
</evidence>
<feature type="region of interest" description="Disordered" evidence="1">
    <location>
        <begin position="362"/>
        <end position="393"/>
    </location>
</feature>
<sequence>MDPMLSKVSLLNEEDSFHRVEDFNSRDVRAPNLTYPIHPLFQTFVEMDETYRYPVTACRLASLLLEKGLPVFHSILVLGDSVASCNNGTIEHMCPDPQASLTVAEQQRTRAKLNELATGVSLILDLKGKAIGQAAHALCTTDSTVTFTQLPGRGSKILVNVNTLNNVLKAEDSGDIVAILWFTIVLATSLVHEVAHAAVNSTQTCRCNGLFFGAAQTSENGYDLETFLFGGILEQYGSADDPCCYYADGEPSSVAGLICCEEYPNFSKLTIPLPGVQAMFRGRPLPDTYILWNTPFPWIHNLLQQSFWDDALTGDNDALHPPRTSGLIKASSTDPALIAQQQQTRATELMASGEYEVNGRGIISPRRVAAGTEDDDSEWSTTSSDGVEEEQQE</sequence>
<proteinExistence type="predicted"/>
<reference evidence="3" key="1">
    <citation type="journal article" date="2017" name="bioRxiv">
        <title>Conservation of a gene cluster reveals novel cercosporin biosynthetic mechanisms and extends production to the genus Colletotrichum.</title>
        <authorList>
            <person name="de Jonge R."/>
            <person name="Ebert M.K."/>
            <person name="Huitt-Roehl C.R."/>
            <person name="Pal P."/>
            <person name="Suttle J.C."/>
            <person name="Spanner R.E."/>
            <person name="Neubauer J.D."/>
            <person name="Jurick W.M.II."/>
            <person name="Stott K.A."/>
            <person name="Secor G.A."/>
            <person name="Thomma B.P.H.J."/>
            <person name="Van de Peer Y."/>
            <person name="Townsend C.A."/>
            <person name="Bolton M.D."/>
        </authorList>
    </citation>
    <scope>NUCLEOTIDE SEQUENCE [LARGE SCALE GENOMIC DNA]</scope>
    <source>
        <strain evidence="3">CBS538.71</strain>
    </source>
</reference>
<dbReference type="EMBL" id="PNEN01001741">
    <property type="protein sequence ID" value="PPJ51740.1"/>
    <property type="molecule type" value="Genomic_DNA"/>
</dbReference>
<protein>
    <submittedName>
        <fullName evidence="2">Uncharacterized protein</fullName>
    </submittedName>
</protein>
<dbReference type="OrthoDB" id="10254945at2759"/>
<evidence type="ECO:0000313" key="2">
    <source>
        <dbReference type="EMBL" id="PPJ51740.1"/>
    </source>
</evidence>
<keyword evidence="3" id="KW-1185">Reference proteome</keyword>
<name>A0A2S6BW85_9PEZI</name>
<evidence type="ECO:0000256" key="1">
    <source>
        <dbReference type="SAM" id="MobiDB-lite"/>
    </source>
</evidence>
<dbReference type="Proteomes" id="UP000237631">
    <property type="component" value="Unassembled WGS sequence"/>
</dbReference>
<dbReference type="STRING" id="357750.A0A2S6BW85"/>
<accession>A0A2S6BW85</accession>
<comment type="caution">
    <text evidence="2">The sequence shown here is derived from an EMBL/GenBank/DDBJ whole genome shotgun (WGS) entry which is preliminary data.</text>
</comment>
<organism evidence="2 3">
    <name type="scientific">Cercospora berteroae</name>
    <dbReference type="NCBI Taxonomy" id="357750"/>
    <lineage>
        <taxon>Eukaryota</taxon>
        <taxon>Fungi</taxon>
        <taxon>Dikarya</taxon>
        <taxon>Ascomycota</taxon>
        <taxon>Pezizomycotina</taxon>
        <taxon>Dothideomycetes</taxon>
        <taxon>Dothideomycetidae</taxon>
        <taxon>Mycosphaerellales</taxon>
        <taxon>Mycosphaerellaceae</taxon>
        <taxon>Cercospora</taxon>
    </lineage>
</organism>